<dbReference type="NCBIfam" id="TIGR01200">
    <property type="entry name" value="GLPGLI"/>
    <property type="match status" value="1"/>
</dbReference>
<dbReference type="InterPro" id="IPR005901">
    <property type="entry name" value="GLPGLI"/>
</dbReference>
<evidence type="ECO:0000256" key="2">
    <source>
        <dbReference type="SAM" id="SignalP"/>
    </source>
</evidence>
<gene>
    <name evidence="3" type="ORF">H8S77_14780</name>
</gene>
<dbReference type="Pfam" id="PF09697">
    <property type="entry name" value="Porph_ging"/>
    <property type="match status" value="1"/>
</dbReference>
<feature type="signal peptide" evidence="2">
    <location>
        <begin position="1"/>
        <end position="18"/>
    </location>
</feature>
<feature type="chain" id="PRO_5045518010" evidence="2">
    <location>
        <begin position="19"/>
        <end position="284"/>
    </location>
</feature>
<dbReference type="RefSeq" id="WP_186960065.1">
    <property type="nucleotide sequence ID" value="NZ_JACOOI010000016.1"/>
</dbReference>
<reference evidence="3 4" key="1">
    <citation type="submission" date="2020-08" db="EMBL/GenBank/DDBJ databases">
        <title>Genome public.</title>
        <authorList>
            <person name="Liu C."/>
            <person name="Sun Q."/>
        </authorList>
    </citation>
    <scope>NUCLEOTIDE SEQUENCE [LARGE SCALE GENOMIC DNA]</scope>
    <source>
        <strain evidence="3 4">BX2</strain>
    </source>
</reference>
<accession>A0ABR7E320</accession>
<sequence>MKQSLLTIAFICSTLSVAAQVNIRVYDINDVLRSKPIDQLLFTVQYQTAFVSDTLSPDKRTEETMMLKVGSQSSVYYSYARFRTDSLIEADKAAGASQEIISEHLKQSNGYVNDQIYKNYPKGKTTTLDQLAASRFRCEEPVERPEWTLYPDTATVLSYTCRKATCHFRGREYEAWYAPEIPRSEGPWKLQGLPGLILKASDSQGHYTFICSGIEKSRKEEMIQFTGSEYEPVSPKDLQKAHKRYASDPIGYVTETSPGVKVTIKGEDGRPFRPKNMPYNPIER</sequence>
<organism evidence="3 4">
    <name type="scientific">Parabacteroides segnis</name>
    <dbReference type="NCBI Taxonomy" id="2763058"/>
    <lineage>
        <taxon>Bacteria</taxon>
        <taxon>Pseudomonadati</taxon>
        <taxon>Bacteroidota</taxon>
        <taxon>Bacteroidia</taxon>
        <taxon>Bacteroidales</taxon>
        <taxon>Tannerellaceae</taxon>
        <taxon>Parabacteroides</taxon>
    </lineage>
</organism>
<protein>
    <submittedName>
        <fullName evidence="3">GLPGLI family protein</fullName>
    </submittedName>
</protein>
<evidence type="ECO:0000256" key="1">
    <source>
        <dbReference type="SAM" id="MobiDB-lite"/>
    </source>
</evidence>
<keyword evidence="2" id="KW-0732">Signal</keyword>
<dbReference type="Proteomes" id="UP000644010">
    <property type="component" value="Unassembled WGS sequence"/>
</dbReference>
<keyword evidence="4" id="KW-1185">Reference proteome</keyword>
<comment type="caution">
    <text evidence="3">The sequence shown here is derived from an EMBL/GenBank/DDBJ whole genome shotgun (WGS) entry which is preliminary data.</text>
</comment>
<name>A0ABR7E320_9BACT</name>
<evidence type="ECO:0000313" key="4">
    <source>
        <dbReference type="Proteomes" id="UP000644010"/>
    </source>
</evidence>
<feature type="region of interest" description="Disordered" evidence="1">
    <location>
        <begin position="264"/>
        <end position="284"/>
    </location>
</feature>
<dbReference type="EMBL" id="JACOOI010000016">
    <property type="protein sequence ID" value="MBC5644146.1"/>
    <property type="molecule type" value="Genomic_DNA"/>
</dbReference>
<evidence type="ECO:0000313" key="3">
    <source>
        <dbReference type="EMBL" id="MBC5644146.1"/>
    </source>
</evidence>
<proteinExistence type="predicted"/>